<accession>A0A7W7CDI7</accession>
<evidence type="ECO:0000313" key="2">
    <source>
        <dbReference type="Proteomes" id="UP000533598"/>
    </source>
</evidence>
<name>A0A7W7CDI7_9PSEU</name>
<dbReference type="SUPFAM" id="SSF49899">
    <property type="entry name" value="Concanavalin A-like lectins/glucanases"/>
    <property type="match status" value="1"/>
</dbReference>
<dbReference type="EMBL" id="JACHMH010000001">
    <property type="protein sequence ID" value="MBB4679125.1"/>
    <property type="molecule type" value="Genomic_DNA"/>
</dbReference>
<gene>
    <name evidence="1" type="ORF">HNR67_005243</name>
</gene>
<proteinExistence type="predicted"/>
<dbReference type="Pfam" id="PF07081">
    <property type="entry name" value="DUF1349"/>
    <property type="match status" value="1"/>
</dbReference>
<dbReference type="InterPro" id="IPR013320">
    <property type="entry name" value="ConA-like_dom_sf"/>
</dbReference>
<keyword evidence="2" id="KW-1185">Reference proteome</keyword>
<reference evidence="1 2" key="1">
    <citation type="submission" date="2020-08" db="EMBL/GenBank/DDBJ databases">
        <title>Sequencing the genomes of 1000 actinobacteria strains.</title>
        <authorList>
            <person name="Klenk H.-P."/>
        </authorList>
    </citation>
    <scope>NUCLEOTIDE SEQUENCE [LARGE SCALE GENOMIC DNA]</scope>
    <source>
        <strain evidence="1 2">DSM 44230</strain>
    </source>
</reference>
<sequence>MSAADFGSSDWAWLNEPPRWSVADGRLTVRTAPDTDFWRVTHYGFIRDTGHFLGRRVAGDFTASVTFRGDYHDRYDQAGLMIRLDERNWIKTGIELDGRLWLSAVATREFSDWSVLPAPGGLREVRLSVQRSGDAVTVRYGVDGAAPETMLRLAYLPPKRPAWIGPMCASPDGTGFTATFTDFTLTT</sequence>
<dbReference type="InterPro" id="IPR009784">
    <property type="entry name" value="DUF1349"/>
</dbReference>
<organism evidence="1 2">
    <name type="scientific">Crossiella cryophila</name>
    <dbReference type="NCBI Taxonomy" id="43355"/>
    <lineage>
        <taxon>Bacteria</taxon>
        <taxon>Bacillati</taxon>
        <taxon>Actinomycetota</taxon>
        <taxon>Actinomycetes</taxon>
        <taxon>Pseudonocardiales</taxon>
        <taxon>Pseudonocardiaceae</taxon>
        <taxon>Crossiella</taxon>
    </lineage>
</organism>
<protein>
    <submittedName>
        <fullName evidence="1">Regulation of enolase protein 1 (Concanavalin A-like superfamily)</fullName>
    </submittedName>
</protein>
<evidence type="ECO:0000313" key="1">
    <source>
        <dbReference type="EMBL" id="MBB4679125.1"/>
    </source>
</evidence>
<dbReference type="PANTHER" id="PTHR35332">
    <property type="entry name" value="REGULATION OF ENOLASE PROTEIN 1"/>
    <property type="match status" value="1"/>
</dbReference>
<dbReference type="Proteomes" id="UP000533598">
    <property type="component" value="Unassembled WGS sequence"/>
</dbReference>
<dbReference type="Gene3D" id="2.60.120.200">
    <property type="match status" value="1"/>
</dbReference>
<dbReference type="InterPro" id="IPR015987">
    <property type="entry name" value="UCP022704"/>
</dbReference>
<comment type="caution">
    <text evidence="1">The sequence shown here is derived from an EMBL/GenBank/DDBJ whole genome shotgun (WGS) entry which is preliminary data.</text>
</comment>
<dbReference type="PIRSF" id="PIRSF022704">
    <property type="entry name" value="UCP022704"/>
    <property type="match status" value="1"/>
</dbReference>
<dbReference type="AlphaFoldDB" id="A0A7W7CDI7"/>
<dbReference type="RefSeq" id="WP_185004911.1">
    <property type="nucleotide sequence ID" value="NZ_BAAAUI010000048.1"/>
</dbReference>
<dbReference type="PANTHER" id="PTHR35332:SF2">
    <property type="entry name" value="REGULATION OF ENOLASE PROTEIN 1"/>
    <property type="match status" value="1"/>
</dbReference>